<dbReference type="PANTHER" id="PTHR34847">
    <property type="entry name" value="NODULATION PROTEIN U"/>
    <property type="match status" value="1"/>
</dbReference>
<protein>
    <submittedName>
        <fullName evidence="4">Carbamoyltransferase</fullName>
    </submittedName>
</protein>
<dbReference type="Gene3D" id="3.90.870.20">
    <property type="entry name" value="Carbamoyltransferase, C-terminal domain"/>
    <property type="match status" value="1"/>
</dbReference>
<evidence type="ECO:0000259" key="2">
    <source>
        <dbReference type="Pfam" id="PF02543"/>
    </source>
</evidence>
<dbReference type="AlphaFoldDB" id="A0A1I5K9H1"/>
<dbReference type="Gene3D" id="3.30.420.40">
    <property type="match status" value="2"/>
</dbReference>
<feature type="domain" description="Carbamoyltransferase C-terminal" evidence="3">
    <location>
        <begin position="408"/>
        <end position="577"/>
    </location>
</feature>
<dbReference type="EMBL" id="FOWR01000003">
    <property type="protein sequence ID" value="SFO81647.1"/>
    <property type="molecule type" value="Genomic_DNA"/>
</dbReference>
<dbReference type="Pfam" id="PF02543">
    <property type="entry name" value="Carbam_trans_N"/>
    <property type="match status" value="1"/>
</dbReference>
<name>A0A1I5K9H1_9GAMM</name>
<evidence type="ECO:0000313" key="5">
    <source>
        <dbReference type="Proteomes" id="UP000182692"/>
    </source>
</evidence>
<sequence>MYLGISCTGHDNSIALVNSDGKVLYAQAVERETQTKHGFSVCPDQPYKLAKLIKQYAPNATHLTICKSWPEDTPQKMGSEINNIAMADYDGIVREVAGIFKGVQTHNMNDVFLPNIQMGGGGAKRAAMALNLTTDTRQFDHHSSHAAFACYSSPFDEAACLVMDGYGEDSAQSIFVYKDNKLEKLPKPAYLGELNQLSASLGVYYGVTVCRLCGFAMDSGEEWKVMGLAPYGELNEPVLALLRKHIAVKDGYLTLPEGSTAALAALRPHTRPYGQFPKEAADLAYTAQYHFNELMAEILTHVHAVTGMDNIVITGGCALNSSFNGRVIENTPFSDLFVPCAPGDDGNSVGAALLAVKQDFPDKVIQNRLQTPYLGDEILEEEVENFIEKSGFGNVHKHDWQDLYQNVAHMMAEGKVVAWVQGRAEFGPRALGHRSILADSRSIEMKTKINAAVKFREPFRPFAPMILADKGDEYFENYHDTPYMEKVATFKPLIREAVSAVCHADNTGRLQSVTKERNAHVYHLIEAFERITGVPVIINTSLNVMGKPIVSSLNDAVMTFLTTDIEVLVMGQYVFTKGQAIR</sequence>
<keyword evidence="4" id="KW-0808">Transferase</keyword>
<dbReference type="RefSeq" id="WP_074925170.1">
    <property type="nucleotide sequence ID" value="NZ_FOWR01000003.1"/>
</dbReference>
<dbReference type="PANTHER" id="PTHR34847:SF1">
    <property type="entry name" value="NODULATION PROTEIN U"/>
    <property type="match status" value="1"/>
</dbReference>
<reference evidence="4 5" key="1">
    <citation type="submission" date="2016-10" db="EMBL/GenBank/DDBJ databases">
        <authorList>
            <person name="de Groot N.N."/>
        </authorList>
    </citation>
    <scope>NUCLEOTIDE SEQUENCE [LARGE SCALE GENOMIC DNA]</scope>
    <source>
        <strain evidence="4 5">DSM 15893</strain>
    </source>
</reference>
<dbReference type="InterPro" id="IPR051338">
    <property type="entry name" value="NodU/CmcH_Carbamoyltrnsfr"/>
</dbReference>
<dbReference type="CDD" id="cd24033">
    <property type="entry name" value="ASKHA_NBD_NodU_CmcH-like_N"/>
    <property type="match status" value="1"/>
</dbReference>
<dbReference type="InterPro" id="IPR003696">
    <property type="entry name" value="Carbtransf_dom"/>
</dbReference>
<dbReference type="Proteomes" id="UP000182692">
    <property type="component" value="Unassembled WGS sequence"/>
</dbReference>
<evidence type="ECO:0000256" key="1">
    <source>
        <dbReference type="ARBA" id="ARBA00006129"/>
    </source>
</evidence>
<dbReference type="Pfam" id="PF16861">
    <property type="entry name" value="Carbam_trans_C"/>
    <property type="match status" value="1"/>
</dbReference>
<dbReference type="InterPro" id="IPR031730">
    <property type="entry name" value="Carbam_trans_C"/>
</dbReference>
<proteinExistence type="inferred from homology"/>
<evidence type="ECO:0000259" key="3">
    <source>
        <dbReference type="Pfam" id="PF16861"/>
    </source>
</evidence>
<dbReference type="GeneID" id="35872844"/>
<comment type="similarity">
    <text evidence="1">Belongs to the NodU/CmcH family.</text>
</comment>
<organism evidence="4 5">
    <name type="scientific">Enterovibrio norvegicus DSM 15893</name>
    <dbReference type="NCBI Taxonomy" id="1121869"/>
    <lineage>
        <taxon>Bacteria</taxon>
        <taxon>Pseudomonadati</taxon>
        <taxon>Pseudomonadota</taxon>
        <taxon>Gammaproteobacteria</taxon>
        <taxon>Vibrionales</taxon>
        <taxon>Vibrionaceae</taxon>
        <taxon>Enterovibrio</taxon>
    </lineage>
</organism>
<evidence type="ECO:0000313" key="4">
    <source>
        <dbReference type="EMBL" id="SFO81647.1"/>
    </source>
</evidence>
<dbReference type="InterPro" id="IPR043129">
    <property type="entry name" value="ATPase_NBD"/>
</dbReference>
<dbReference type="InterPro" id="IPR038152">
    <property type="entry name" value="Carbam_trans_C_sf"/>
</dbReference>
<accession>A0A1I5K9H1</accession>
<dbReference type="SUPFAM" id="SSF53067">
    <property type="entry name" value="Actin-like ATPase domain"/>
    <property type="match status" value="1"/>
</dbReference>
<dbReference type="GO" id="GO:0016740">
    <property type="term" value="F:transferase activity"/>
    <property type="evidence" value="ECO:0007669"/>
    <property type="project" value="UniProtKB-KW"/>
</dbReference>
<gene>
    <name evidence="4" type="ORF">SAMN03084138_00532</name>
</gene>
<dbReference type="STRING" id="1121869.SAMN03084138_00532"/>
<feature type="domain" description="Carbamoyltransferase" evidence="2">
    <location>
        <begin position="3"/>
        <end position="353"/>
    </location>
</feature>
<dbReference type="OrthoDB" id="9780777at2"/>